<dbReference type="Proteomes" id="UP000243217">
    <property type="component" value="Unassembled WGS sequence"/>
</dbReference>
<comment type="caution">
    <text evidence="2">The sequence shown here is derived from an EMBL/GenBank/DDBJ whole genome shotgun (WGS) entry which is preliminary data.</text>
</comment>
<evidence type="ECO:0000313" key="2">
    <source>
        <dbReference type="EMBL" id="OQR85123.1"/>
    </source>
</evidence>
<feature type="transmembrane region" description="Helical" evidence="1">
    <location>
        <begin position="41"/>
        <end position="67"/>
    </location>
</feature>
<dbReference type="AlphaFoldDB" id="A0A1V9YHA1"/>
<protein>
    <submittedName>
        <fullName evidence="2">Uncharacterized protein</fullName>
    </submittedName>
</protein>
<keyword evidence="1" id="KW-1133">Transmembrane helix</keyword>
<keyword evidence="1" id="KW-0812">Transmembrane</keyword>
<sequence>MQGNYDHYNWILPDNPVVFIKQSAFYVALCTMDYYTWVRSLLGMSVAFNIAVNMVVALVIVINSWLCHHEVWVPDFYPSIQRRIQLRSLMLIIVTYSNNWWHVFEYALQKGNARTGWNEGFVLDEMIRSDCLTFLLSIALTLADLYIQRLGLDILMFIYKMCWSCQDDLVSIIGWDIEITDAYLAASYISCIITPEVGNSMSLWIYHEI</sequence>
<keyword evidence="1" id="KW-0472">Membrane</keyword>
<gene>
    <name evidence="2" type="ORF">THRCLA_23061</name>
</gene>
<name>A0A1V9YHA1_9STRA</name>
<evidence type="ECO:0000256" key="1">
    <source>
        <dbReference type="SAM" id="Phobius"/>
    </source>
</evidence>
<keyword evidence="3" id="KW-1185">Reference proteome</keyword>
<organism evidence="2 3">
    <name type="scientific">Thraustotheca clavata</name>
    <dbReference type="NCBI Taxonomy" id="74557"/>
    <lineage>
        <taxon>Eukaryota</taxon>
        <taxon>Sar</taxon>
        <taxon>Stramenopiles</taxon>
        <taxon>Oomycota</taxon>
        <taxon>Saprolegniomycetes</taxon>
        <taxon>Saprolegniales</taxon>
        <taxon>Achlyaceae</taxon>
        <taxon>Thraustotheca</taxon>
    </lineage>
</organism>
<reference evidence="2 3" key="1">
    <citation type="journal article" date="2014" name="Genome Biol. Evol.">
        <title>The secreted proteins of Achlya hypogyna and Thraustotheca clavata identify the ancestral oomycete secretome and reveal gene acquisitions by horizontal gene transfer.</title>
        <authorList>
            <person name="Misner I."/>
            <person name="Blouin N."/>
            <person name="Leonard G."/>
            <person name="Richards T.A."/>
            <person name="Lane C.E."/>
        </authorList>
    </citation>
    <scope>NUCLEOTIDE SEQUENCE [LARGE SCALE GENOMIC DNA]</scope>
    <source>
        <strain evidence="2 3">ATCC 34112</strain>
    </source>
</reference>
<evidence type="ECO:0000313" key="3">
    <source>
        <dbReference type="Proteomes" id="UP000243217"/>
    </source>
</evidence>
<accession>A0A1V9YHA1</accession>
<proteinExistence type="predicted"/>
<dbReference type="EMBL" id="JNBS01003891">
    <property type="protein sequence ID" value="OQR85123.1"/>
    <property type="molecule type" value="Genomic_DNA"/>
</dbReference>
<dbReference type="OrthoDB" id="60662at2759"/>